<evidence type="ECO:0000313" key="2">
    <source>
        <dbReference type="EMBL" id="AGH96023.1"/>
    </source>
</evidence>
<proteinExistence type="predicted"/>
<dbReference type="STRING" id="1184267.A11Q_1807"/>
<accession>M4VA03</accession>
<dbReference type="RefSeq" id="WP_015470513.1">
    <property type="nucleotide sequence ID" value="NC_020813.1"/>
</dbReference>
<dbReference type="PATRIC" id="fig|1184267.3.peg.1829"/>
<keyword evidence="1" id="KW-0732">Signal</keyword>
<feature type="signal peptide" evidence="1">
    <location>
        <begin position="1"/>
        <end position="21"/>
    </location>
</feature>
<reference evidence="2 3" key="1">
    <citation type="journal article" date="2013" name="ISME J.">
        <title>By their genes ye shall know them: genomic signatures of predatory bacteria.</title>
        <authorList>
            <person name="Pasternak Z."/>
            <person name="Pietrokovski S."/>
            <person name="Rotem O."/>
            <person name="Gophna U."/>
            <person name="Lurie-Weinberger M.N."/>
            <person name="Jurkevitch E."/>
        </authorList>
    </citation>
    <scope>NUCLEOTIDE SEQUENCE [LARGE SCALE GENOMIC DNA]</scope>
    <source>
        <strain evidence="2 3">JSS</strain>
    </source>
</reference>
<feature type="chain" id="PRO_5004060076" description="Outer membrane protein beta-barrel domain-containing protein" evidence="1">
    <location>
        <begin position="22"/>
        <end position="342"/>
    </location>
</feature>
<keyword evidence="3" id="KW-1185">Reference proteome</keyword>
<dbReference type="EMBL" id="CP003537">
    <property type="protein sequence ID" value="AGH96023.1"/>
    <property type="molecule type" value="Genomic_DNA"/>
</dbReference>
<evidence type="ECO:0000256" key="1">
    <source>
        <dbReference type="SAM" id="SignalP"/>
    </source>
</evidence>
<evidence type="ECO:0008006" key="4">
    <source>
        <dbReference type="Google" id="ProtNLM"/>
    </source>
</evidence>
<gene>
    <name evidence="2" type="ORF">A11Q_1807</name>
</gene>
<organism evidence="2 3">
    <name type="scientific">Pseudobdellovibrio exovorus JSS</name>
    <dbReference type="NCBI Taxonomy" id="1184267"/>
    <lineage>
        <taxon>Bacteria</taxon>
        <taxon>Pseudomonadati</taxon>
        <taxon>Bdellovibrionota</taxon>
        <taxon>Bdellovibrionia</taxon>
        <taxon>Bdellovibrionales</taxon>
        <taxon>Pseudobdellovibrionaceae</taxon>
        <taxon>Pseudobdellovibrio</taxon>
    </lineage>
</organism>
<dbReference type="AlphaFoldDB" id="M4VA03"/>
<dbReference type="HOGENOM" id="CLU_810541_0_0_7"/>
<sequence>MKKNLWISVPLLSLICVGAHAAGTPTVRMVRPAQAAAPTAPQSTVAAPQAQAAAPSAPAAKTATAAPTSSASVAKPAAAAQKAATSTTKAPAAKAEEKPSVSFGLMFDTNYTLQAKQQDDGSRSQEQDFTLMPSMKYSDYSANVSFTYVQDLADSKNSAGFIDPAFGFSRKAWKLNDYFNLGPSMSLILPMTDNSKNNVGLMYNIGAALSLSVNTKTLGWDNWRLSTSVSYNRNFTDYDTRLDGNPNTAYRIRQRYNIGYNFTDQLSLSTRFQFDSNYSVSGIVRNSFLHFQSLGYDINDVVGVNFTHTNSNSMYKAQTYESNLKFFDDTSSTYSVGLTLSI</sequence>
<dbReference type="Proteomes" id="UP000012040">
    <property type="component" value="Chromosome"/>
</dbReference>
<evidence type="ECO:0000313" key="3">
    <source>
        <dbReference type="Proteomes" id="UP000012040"/>
    </source>
</evidence>
<dbReference type="KEGG" id="bex:A11Q_1807"/>
<name>M4VA03_9BACT</name>
<protein>
    <recommendedName>
        <fullName evidence="4">Outer membrane protein beta-barrel domain-containing protein</fullName>
    </recommendedName>
</protein>